<evidence type="ECO:0000313" key="1">
    <source>
        <dbReference type="EMBL" id="CAI2171923.1"/>
    </source>
</evidence>
<proteinExistence type="predicted"/>
<reference evidence="1" key="1">
    <citation type="submission" date="2022-08" db="EMBL/GenBank/DDBJ databases">
        <authorList>
            <person name="Kallberg Y."/>
            <person name="Tangrot J."/>
            <person name="Rosling A."/>
        </authorList>
    </citation>
    <scope>NUCLEOTIDE SEQUENCE</scope>
    <source>
        <strain evidence="1">Wild A</strain>
    </source>
</reference>
<organism evidence="1 2">
    <name type="scientific">Funneliformis geosporum</name>
    <dbReference type="NCBI Taxonomy" id="1117311"/>
    <lineage>
        <taxon>Eukaryota</taxon>
        <taxon>Fungi</taxon>
        <taxon>Fungi incertae sedis</taxon>
        <taxon>Mucoromycota</taxon>
        <taxon>Glomeromycotina</taxon>
        <taxon>Glomeromycetes</taxon>
        <taxon>Glomerales</taxon>
        <taxon>Glomeraceae</taxon>
        <taxon>Funneliformis</taxon>
    </lineage>
</organism>
<keyword evidence="2" id="KW-1185">Reference proteome</keyword>
<name>A0A9W4SJ92_9GLOM</name>
<dbReference type="EMBL" id="CAMKVN010000879">
    <property type="protein sequence ID" value="CAI2171923.1"/>
    <property type="molecule type" value="Genomic_DNA"/>
</dbReference>
<dbReference type="OrthoDB" id="298084at2759"/>
<dbReference type="AlphaFoldDB" id="A0A9W4SJ92"/>
<accession>A0A9W4SJ92</accession>
<sequence>MTEYLLTLSSDFTTLLEKSDDFNSEEFLDVNENVILQLLKRDDLGVEEIDIWDFLIKWGIKNADIPYENDIENWSSEDFSALEKTLCNLIPFLRLFHISSKDFYHKVWPFEQILPKKLRDDLLSFYLTGEEPNVVIQAPRISPSNIDSEIILPKHAILISNYIVKKNIHSSTFALPLTPTSSPFKNEGDITKTTLAQLQQQPQSSEIISKISRVRPYFIDGAIFDTQFNGPCFGYGDIWFGNKAKPRYGSCTRVYYEHEIRDEEGEFFVEDIEGFQVIEK</sequence>
<gene>
    <name evidence="1" type="ORF">FWILDA_LOCUS5320</name>
</gene>
<evidence type="ECO:0000313" key="2">
    <source>
        <dbReference type="Proteomes" id="UP001153678"/>
    </source>
</evidence>
<dbReference type="Proteomes" id="UP001153678">
    <property type="component" value="Unassembled WGS sequence"/>
</dbReference>
<protein>
    <submittedName>
        <fullName evidence="1">1234_t:CDS:1</fullName>
    </submittedName>
</protein>
<dbReference type="Gene3D" id="1.25.40.420">
    <property type="match status" value="1"/>
</dbReference>
<comment type="caution">
    <text evidence="1">The sequence shown here is derived from an EMBL/GenBank/DDBJ whole genome shotgun (WGS) entry which is preliminary data.</text>
</comment>